<reference evidence="3 4" key="1">
    <citation type="submission" date="2018-09" db="EMBL/GenBank/DDBJ databases">
        <title>A high-quality reference genome of wild soybean provides a powerful tool to mine soybean genomes.</title>
        <authorList>
            <person name="Xie M."/>
            <person name="Chung C.Y.L."/>
            <person name="Li M.-W."/>
            <person name="Wong F.-L."/>
            <person name="Chan T.-F."/>
            <person name="Lam H.-M."/>
        </authorList>
    </citation>
    <scope>NUCLEOTIDE SEQUENCE [LARGE SCALE GENOMIC DNA]</scope>
    <source>
        <strain evidence="4">cv. W05</strain>
        <tissue evidence="3">Hypocotyl of etiolated seedlings</tissue>
    </source>
</reference>
<dbReference type="GO" id="GO:0016746">
    <property type="term" value="F:acyltransferase activity"/>
    <property type="evidence" value="ECO:0007669"/>
    <property type="project" value="UniProtKB-KW"/>
</dbReference>
<evidence type="ECO:0000313" key="4">
    <source>
        <dbReference type="Proteomes" id="UP000289340"/>
    </source>
</evidence>
<feature type="region of interest" description="Disordered" evidence="1">
    <location>
        <begin position="57"/>
        <end position="87"/>
    </location>
</feature>
<evidence type="ECO:0000259" key="2">
    <source>
        <dbReference type="Pfam" id="PF00078"/>
    </source>
</evidence>
<dbReference type="InterPro" id="IPR043502">
    <property type="entry name" value="DNA/RNA_pol_sf"/>
</dbReference>
<dbReference type="CDD" id="cd01647">
    <property type="entry name" value="RT_LTR"/>
    <property type="match status" value="1"/>
</dbReference>
<dbReference type="PROSITE" id="PS51257">
    <property type="entry name" value="PROKAR_LIPOPROTEIN"/>
    <property type="match status" value="1"/>
</dbReference>
<keyword evidence="3" id="KW-0012">Acyltransferase</keyword>
<dbReference type="InterPro" id="IPR000477">
    <property type="entry name" value="RT_dom"/>
</dbReference>
<keyword evidence="4" id="KW-1185">Reference proteome</keyword>
<dbReference type="Proteomes" id="UP000289340">
    <property type="component" value="Chromosome 19"/>
</dbReference>
<dbReference type="Pfam" id="PF08284">
    <property type="entry name" value="RVP_2"/>
    <property type="match status" value="1"/>
</dbReference>
<sequence>MEFERLTNCIVGLAPPFLVSCFISSLNPELRWEVQALQPMSLPQAVALAKLQEDKLHDHHKGSRPHSQPTFNSAPSTHTSNPPASPTINPAFLLPHQTLHLVSLSSNRDLCYIVMNSGVVLSLNALVGMPTSETMRLFDTINNHQVLIFVDSGSTHNFIQSRITKFLALQSALTPPVKVLVGNDTTMDYDTSCPQIPMLIQGHRFMVDFFALPHSGADVALGVQWLCELSVSSQQVQRLFQTNSISALFHLCLSPVTSQSFEEPPSPPEVTSILHQYSHLFSEPKSLPPYRPITHHIHLLPQSTPVNVRSYCYPHFRKAKLEKQVASMLANDLIQISHSPFLSLVLLVKKKDGTWHCCVDYRALNVVTVKDRFPMPTIDELLDELGQAKWFSKLDLHQGFHQIRVVEEDIHKTTFRTPHGHYEFRVVFDYDNLVKIPYFRSKIESLTNEATQLRSDAGGEVANQPVHVPLILPKVHGRFYYYFGKPLEMEGRKQELRDRKKAHEIYLQVKSEVERCIAYLKVKRESDPYRGIWPRLLYQATHGFESEVPTFEI</sequence>
<dbReference type="Pfam" id="PF00078">
    <property type="entry name" value="RVT_1"/>
    <property type="match status" value="1"/>
</dbReference>
<dbReference type="AlphaFoldDB" id="A0A445FEK8"/>
<protein>
    <submittedName>
        <fullName evidence="3">Acyltransferase-like protein, chloroplastic</fullName>
    </submittedName>
</protein>
<accession>A0A445FEK8</accession>
<dbReference type="SUPFAM" id="SSF56672">
    <property type="entry name" value="DNA/RNA polymerases"/>
    <property type="match status" value="1"/>
</dbReference>
<evidence type="ECO:0000313" key="3">
    <source>
        <dbReference type="EMBL" id="RZB47234.1"/>
    </source>
</evidence>
<dbReference type="Gene3D" id="3.10.10.10">
    <property type="entry name" value="HIV Type 1 Reverse Transcriptase, subunit A, domain 1"/>
    <property type="match status" value="1"/>
</dbReference>
<dbReference type="InterPro" id="IPR053134">
    <property type="entry name" value="RNA-dir_DNA_polymerase"/>
</dbReference>
<proteinExistence type="predicted"/>
<gene>
    <name evidence="3" type="ORF">D0Y65_051034</name>
</gene>
<organism evidence="3 4">
    <name type="scientific">Glycine soja</name>
    <name type="common">Wild soybean</name>
    <dbReference type="NCBI Taxonomy" id="3848"/>
    <lineage>
        <taxon>Eukaryota</taxon>
        <taxon>Viridiplantae</taxon>
        <taxon>Streptophyta</taxon>
        <taxon>Embryophyta</taxon>
        <taxon>Tracheophyta</taxon>
        <taxon>Spermatophyta</taxon>
        <taxon>Magnoliopsida</taxon>
        <taxon>eudicotyledons</taxon>
        <taxon>Gunneridae</taxon>
        <taxon>Pentapetalae</taxon>
        <taxon>rosids</taxon>
        <taxon>fabids</taxon>
        <taxon>Fabales</taxon>
        <taxon>Fabaceae</taxon>
        <taxon>Papilionoideae</taxon>
        <taxon>50 kb inversion clade</taxon>
        <taxon>NPAAA clade</taxon>
        <taxon>indigoferoid/millettioid clade</taxon>
        <taxon>Phaseoleae</taxon>
        <taxon>Glycine</taxon>
        <taxon>Glycine subgen. Soja</taxon>
    </lineage>
</organism>
<dbReference type="Gene3D" id="2.40.70.10">
    <property type="entry name" value="Acid Proteases"/>
    <property type="match status" value="1"/>
</dbReference>
<name>A0A445FEK8_GLYSO</name>
<dbReference type="CDD" id="cd00303">
    <property type="entry name" value="retropepsin_like"/>
    <property type="match status" value="1"/>
</dbReference>
<feature type="domain" description="Reverse transcriptase" evidence="2">
    <location>
        <begin position="348"/>
        <end position="425"/>
    </location>
</feature>
<dbReference type="InterPro" id="IPR021109">
    <property type="entry name" value="Peptidase_aspartic_dom_sf"/>
</dbReference>
<dbReference type="PANTHER" id="PTHR24559:SF434">
    <property type="entry name" value="RNA-DIRECTED DNA POLYMERASE HOMOLOG"/>
    <property type="match status" value="1"/>
</dbReference>
<dbReference type="EMBL" id="QZWG01000019">
    <property type="protein sequence ID" value="RZB47234.1"/>
    <property type="molecule type" value="Genomic_DNA"/>
</dbReference>
<evidence type="ECO:0000256" key="1">
    <source>
        <dbReference type="SAM" id="MobiDB-lite"/>
    </source>
</evidence>
<dbReference type="PANTHER" id="PTHR24559">
    <property type="entry name" value="TRANSPOSON TY3-I GAG-POL POLYPROTEIN"/>
    <property type="match status" value="1"/>
</dbReference>
<comment type="caution">
    <text evidence="3">The sequence shown here is derived from an EMBL/GenBank/DDBJ whole genome shotgun (WGS) entry which is preliminary data.</text>
</comment>
<keyword evidence="3" id="KW-0808">Transferase</keyword>
<feature type="compositionally biased region" description="Polar residues" evidence="1">
    <location>
        <begin position="65"/>
        <end position="87"/>
    </location>
</feature>